<accession>A0A822YJG5</accession>
<dbReference type="Pfam" id="PF03732">
    <property type="entry name" value="Retrotrans_gag"/>
    <property type="match status" value="1"/>
</dbReference>
<gene>
    <name evidence="2" type="ORF">HUJ06_011483</name>
</gene>
<reference evidence="2 3" key="1">
    <citation type="journal article" date="2020" name="Mol. Biol. Evol.">
        <title>Distinct Expression and Methylation Patterns for Genes with Different Fates following a Single Whole-Genome Duplication in Flowering Plants.</title>
        <authorList>
            <person name="Shi T."/>
            <person name="Rahmani R.S."/>
            <person name="Gugger P.F."/>
            <person name="Wang M."/>
            <person name="Li H."/>
            <person name="Zhang Y."/>
            <person name="Li Z."/>
            <person name="Wang Q."/>
            <person name="Van de Peer Y."/>
            <person name="Marchal K."/>
            <person name="Chen J."/>
        </authorList>
    </citation>
    <scope>NUCLEOTIDE SEQUENCE [LARGE SCALE GENOMIC DNA]</scope>
    <source>
        <tissue evidence="2">Leaf</tissue>
    </source>
</reference>
<feature type="domain" description="Retrotransposon gag" evidence="1">
    <location>
        <begin position="5"/>
        <end position="60"/>
    </location>
</feature>
<organism evidence="2 3">
    <name type="scientific">Nelumbo nucifera</name>
    <name type="common">Sacred lotus</name>
    <dbReference type="NCBI Taxonomy" id="4432"/>
    <lineage>
        <taxon>Eukaryota</taxon>
        <taxon>Viridiplantae</taxon>
        <taxon>Streptophyta</taxon>
        <taxon>Embryophyta</taxon>
        <taxon>Tracheophyta</taxon>
        <taxon>Spermatophyta</taxon>
        <taxon>Magnoliopsida</taxon>
        <taxon>Proteales</taxon>
        <taxon>Nelumbonaceae</taxon>
        <taxon>Nelumbo</taxon>
    </lineage>
</organism>
<sequence length="79" mass="8787">MHRNQQLSSWTHLTSAIEEMFGPSSFVNHQATLIKLQQTSSVTDYQSQFETICNRIDGLPLKPSSTVSFLASNLTSNAN</sequence>
<name>A0A822YJG5_NELNU</name>
<keyword evidence="3" id="KW-1185">Reference proteome</keyword>
<dbReference type="EMBL" id="DUZY01000003">
    <property type="protein sequence ID" value="DAD32632.1"/>
    <property type="molecule type" value="Genomic_DNA"/>
</dbReference>
<dbReference type="InterPro" id="IPR005162">
    <property type="entry name" value="Retrotrans_gag_dom"/>
</dbReference>
<dbReference type="AlphaFoldDB" id="A0A822YJG5"/>
<protein>
    <recommendedName>
        <fullName evidence="1">Retrotransposon gag domain-containing protein</fullName>
    </recommendedName>
</protein>
<dbReference type="Proteomes" id="UP000607653">
    <property type="component" value="Unassembled WGS sequence"/>
</dbReference>
<proteinExistence type="predicted"/>
<evidence type="ECO:0000259" key="1">
    <source>
        <dbReference type="Pfam" id="PF03732"/>
    </source>
</evidence>
<evidence type="ECO:0000313" key="2">
    <source>
        <dbReference type="EMBL" id="DAD32632.1"/>
    </source>
</evidence>
<comment type="caution">
    <text evidence="2">The sequence shown here is derived from an EMBL/GenBank/DDBJ whole genome shotgun (WGS) entry which is preliminary data.</text>
</comment>
<evidence type="ECO:0000313" key="3">
    <source>
        <dbReference type="Proteomes" id="UP000607653"/>
    </source>
</evidence>